<protein>
    <submittedName>
        <fullName evidence="1">Uncharacterized protein</fullName>
    </submittedName>
</protein>
<evidence type="ECO:0000313" key="2">
    <source>
        <dbReference type="Proteomes" id="UP000234323"/>
    </source>
</evidence>
<comment type="caution">
    <text evidence="1">The sequence shown here is derived from an EMBL/GenBank/DDBJ whole genome shotgun (WGS) entry which is preliminary data.</text>
</comment>
<name>A0A2I1GBP8_9GLOM</name>
<gene>
    <name evidence="1" type="ORF">RhiirA4_399455</name>
</gene>
<accession>A0A2I1GBP8</accession>
<dbReference type="AlphaFoldDB" id="A0A2I1GBP8"/>
<organism evidence="1 2">
    <name type="scientific">Rhizophagus irregularis</name>
    <dbReference type="NCBI Taxonomy" id="588596"/>
    <lineage>
        <taxon>Eukaryota</taxon>
        <taxon>Fungi</taxon>
        <taxon>Fungi incertae sedis</taxon>
        <taxon>Mucoromycota</taxon>
        <taxon>Glomeromycotina</taxon>
        <taxon>Glomeromycetes</taxon>
        <taxon>Glomerales</taxon>
        <taxon>Glomeraceae</taxon>
        <taxon>Rhizophagus</taxon>
    </lineage>
</organism>
<dbReference type="EMBL" id="LLXI01000297">
    <property type="protein sequence ID" value="PKY44052.1"/>
    <property type="molecule type" value="Genomic_DNA"/>
</dbReference>
<keyword evidence="2" id="KW-1185">Reference proteome</keyword>
<reference evidence="1 2" key="1">
    <citation type="submission" date="2015-10" db="EMBL/GenBank/DDBJ databases">
        <title>Genome analyses suggest a sexual origin of heterokaryosis in a supposedly ancient asexual fungus.</title>
        <authorList>
            <person name="Ropars J."/>
            <person name="Sedzielewska K."/>
            <person name="Noel J."/>
            <person name="Charron P."/>
            <person name="Farinelli L."/>
            <person name="Marton T."/>
            <person name="Kruger M."/>
            <person name="Pelin A."/>
            <person name="Brachmann A."/>
            <person name="Corradi N."/>
        </authorList>
    </citation>
    <scope>NUCLEOTIDE SEQUENCE [LARGE SCALE GENOMIC DNA]</scope>
    <source>
        <strain evidence="1 2">A4</strain>
    </source>
</reference>
<proteinExistence type="predicted"/>
<sequence length="62" mass="7215">MAHCEKFSLAYIHNFWHIHTLFCVSYASETIFSGKVFCGKLAELPHTSTCFISCWEKERQAE</sequence>
<feature type="non-terminal residue" evidence="1">
    <location>
        <position position="62"/>
    </location>
</feature>
<dbReference type="Proteomes" id="UP000234323">
    <property type="component" value="Unassembled WGS sequence"/>
</dbReference>
<evidence type="ECO:0000313" key="1">
    <source>
        <dbReference type="EMBL" id="PKY44052.1"/>
    </source>
</evidence>